<accession>A0A4R6RQZ9</accession>
<protein>
    <submittedName>
        <fullName evidence="7">Glyoxylase-like metal-dependent hydrolase (Beta-lactamase superfamily II)</fullName>
    </submittedName>
</protein>
<dbReference type="SMART" id="SM00849">
    <property type="entry name" value="Lactamase_B"/>
    <property type="match status" value="1"/>
</dbReference>
<evidence type="ECO:0000256" key="4">
    <source>
        <dbReference type="ARBA" id="ARBA00022833"/>
    </source>
</evidence>
<keyword evidence="2" id="KW-0479">Metal-binding</keyword>
<feature type="domain" description="Metallo-beta-lactamase" evidence="6">
    <location>
        <begin position="44"/>
        <end position="274"/>
    </location>
</feature>
<organism evidence="7 8">
    <name type="scientific">Aquabacterium commune</name>
    <dbReference type="NCBI Taxonomy" id="70586"/>
    <lineage>
        <taxon>Bacteria</taxon>
        <taxon>Pseudomonadati</taxon>
        <taxon>Pseudomonadota</taxon>
        <taxon>Betaproteobacteria</taxon>
        <taxon>Burkholderiales</taxon>
        <taxon>Aquabacterium</taxon>
    </lineage>
</organism>
<reference evidence="7 8" key="1">
    <citation type="submission" date="2019-03" db="EMBL/GenBank/DDBJ databases">
        <title>Genomic Encyclopedia of Type Strains, Phase IV (KMG-IV): sequencing the most valuable type-strain genomes for metagenomic binning, comparative biology and taxonomic classification.</title>
        <authorList>
            <person name="Goeker M."/>
        </authorList>
    </citation>
    <scope>NUCLEOTIDE SEQUENCE [LARGE SCALE GENOMIC DNA]</scope>
    <source>
        <strain evidence="7 8">DSM 11901</strain>
    </source>
</reference>
<evidence type="ECO:0000256" key="2">
    <source>
        <dbReference type="ARBA" id="ARBA00022723"/>
    </source>
</evidence>
<feature type="region of interest" description="Disordered" evidence="5">
    <location>
        <begin position="283"/>
        <end position="308"/>
    </location>
</feature>
<proteinExistence type="inferred from homology"/>
<dbReference type="RefSeq" id="WP_243738471.1">
    <property type="nucleotide sequence ID" value="NZ_SNXW01000001.1"/>
</dbReference>
<dbReference type="GO" id="GO:0046872">
    <property type="term" value="F:metal ion binding"/>
    <property type="evidence" value="ECO:0007669"/>
    <property type="project" value="UniProtKB-KW"/>
</dbReference>
<sequence>MMHITSAFCVDGMRVHHLNCGSMCPLGRRLINGDGGWLASGHMCCHCLLIEGRNGLILVDTGLGTGDVAHPGRLGTLFNAVTRPRLLMQETALHQIRELGLDPRDVQHIVPTHLDLDHAGGLSDFPQAQVHVFTRELQAATARASLQEKGRYVPAQWAHGPKWAEHGVSGERWLGFDAIRALPDTDEEVLLVPLTGHTQGHCGVAVRTADGWLLHCGDAYFYRGEMDADPHCTFGLKVFQNLVQMDGVQRRANQQRLHALKQAHGDEVTLFCAHDPVELAQLQRKSHGQHGRVNGAQGVRGNGTQRAA</sequence>
<keyword evidence="4" id="KW-0862">Zinc</keyword>
<dbReference type="CDD" id="cd07742">
    <property type="entry name" value="metallo-hydrolase-like_MBL-fold"/>
    <property type="match status" value="1"/>
</dbReference>
<comment type="similarity">
    <text evidence="1">Belongs to the metallo-beta-lactamase superfamily.</text>
</comment>
<dbReference type="SUPFAM" id="SSF56281">
    <property type="entry name" value="Metallo-hydrolase/oxidoreductase"/>
    <property type="match status" value="1"/>
</dbReference>
<dbReference type="GO" id="GO:0016787">
    <property type="term" value="F:hydrolase activity"/>
    <property type="evidence" value="ECO:0007669"/>
    <property type="project" value="UniProtKB-KW"/>
</dbReference>
<dbReference type="Proteomes" id="UP000294593">
    <property type="component" value="Unassembled WGS sequence"/>
</dbReference>
<dbReference type="InterPro" id="IPR036866">
    <property type="entry name" value="RibonucZ/Hydroxyglut_hydro"/>
</dbReference>
<dbReference type="PANTHER" id="PTHR42978">
    <property type="entry name" value="QUORUM-QUENCHING LACTONASE YTNP-RELATED-RELATED"/>
    <property type="match status" value="1"/>
</dbReference>
<evidence type="ECO:0000313" key="7">
    <source>
        <dbReference type="EMBL" id="TDP88326.1"/>
    </source>
</evidence>
<evidence type="ECO:0000313" key="8">
    <source>
        <dbReference type="Proteomes" id="UP000294593"/>
    </source>
</evidence>
<evidence type="ECO:0000256" key="3">
    <source>
        <dbReference type="ARBA" id="ARBA00022801"/>
    </source>
</evidence>
<dbReference type="InterPro" id="IPR001279">
    <property type="entry name" value="Metallo-B-lactamas"/>
</dbReference>
<evidence type="ECO:0000256" key="5">
    <source>
        <dbReference type="SAM" id="MobiDB-lite"/>
    </source>
</evidence>
<evidence type="ECO:0000256" key="1">
    <source>
        <dbReference type="ARBA" id="ARBA00007749"/>
    </source>
</evidence>
<dbReference type="EMBL" id="SNXW01000001">
    <property type="protein sequence ID" value="TDP88326.1"/>
    <property type="molecule type" value="Genomic_DNA"/>
</dbReference>
<dbReference type="Gene3D" id="3.60.15.10">
    <property type="entry name" value="Ribonuclease Z/Hydroxyacylglutathione hydrolase-like"/>
    <property type="match status" value="1"/>
</dbReference>
<keyword evidence="3 7" id="KW-0378">Hydrolase</keyword>
<dbReference type="Pfam" id="PF00753">
    <property type="entry name" value="Lactamase_B"/>
    <property type="match status" value="1"/>
</dbReference>
<dbReference type="InterPro" id="IPR051013">
    <property type="entry name" value="MBL_superfamily_lactonases"/>
</dbReference>
<dbReference type="PANTHER" id="PTHR42978:SF3">
    <property type="entry name" value="BLR3078 PROTEIN"/>
    <property type="match status" value="1"/>
</dbReference>
<evidence type="ECO:0000259" key="6">
    <source>
        <dbReference type="SMART" id="SM00849"/>
    </source>
</evidence>
<gene>
    <name evidence="7" type="ORF">EV672_101472</name>
</gene>
<keyword evidence="8" id="KW-1185">Reference proteome</keyword>
<comment type="caution">
    <text evidence="7">The sequence shown here is derived from an EMBL/GenBank/DDBJ whole genome shotgun (WGS) entry which is preliminary data.</text>
</comment>
<name>A0A4R6RQZ9_9BURK</name>
<dbReference type="AlphaFoldDB" id="A0A4R6RQZ9"/>